<organism evidence="2 3">
    <name type="scientific">Plutella xylostella</name>
    <name type="common">Diamondback moth</name>
    <name type="synonym">Plutella maculipennis</name>
    <dbReference type="NCBI Taxonomy" id="51655"/>
    <lineage>
        <taxon>Eukaryota</taxon>
        <taxon>Metazoa</taxon>
        <taxon>Ecdysozoa</taxon>
        <taxon>Arthropoda</taxon>
        <taxon>Hexapoda</taxon>
        <taxon>Insecta</taxon>
        <taxon>Pterygota</taxon>
        <taxon>Neoptera</taxon>
        <taxon>Endopterygota</taxon>
        <taxon>Lepidoptera</taxon>
        <taxon>Glossata</taxon>
        <taxon>Ditrysia</taxon>
        <taxon>Yponomeutoidea</taxon>
        <taxon>Plutellidae</taxon>
        <taxon>Plutella</taxon>
    </lineage>
</organism>
<feature type="compositionally biased region" description="Pro residues" evidence="1">
    <location>
        <begin position="49"/>
        <end position="59"/>
    </location>
</feature>
<keyword evidence="3" id="KW-1185">Reference proteome</keyword>
<gene>
    <name evidence="2" type="ORF">PLXY2_LOCUS11010</name>
</gene>
<reference evidence="2" key="1">
    <citation type="submission" date="2020-11" db="EMBL/GenBank/DDBJ databases">
        <authorList>
            <person name="Whiteford S."/>
        </authorList>
    </citation>
    <scope>NUCLEOTIDE SEQUENCE</scope>
</reference>
<accession>A0A8S4G1C9</accession>
<sequence length="95" mass="10193">MAKLDNYEQQYQDCGVWVWVAGLWGAARAVPASSRPPPRPLARPGTLSAPPPPPPPPPAQQTSGPALLTSSSSHDKHKDDVARYAAATRRRRSTA</sequence>
<name>A0A8S4G1C9_PLUXY</name>
<dbReference type="EMBL" id="CAJHNJ030000052">
    <property type="protein sequence ID" value="CAG9132732.1"/>
    <property type="molecule type" value="Genomic_DNA"/>
</dbReference>
<evidence type="ECO:0000313" key="3">
    <source>
        <dbReference type="Proteomes" id="UP000653454"/>
    </source>
</evidence>
<evidence type="ECO:0000313" key="2">
    <source>
        <dbReference type="EMBL" id="CAG9132732.1"/>
    </source>
</evidence>
<feature type="region of interest" description="Disordered" evidence="1">
    <location>
        <begin position="29"/>
        <end position="95"/>
    </location>
</feature>
<evidence type="ECO:0000256" key="1">
    <source>
        <dbReference type="SAM" id="MobiDB-lite"/>
    </source>
</evidence>
<protein>
    <submittedName>
        <fullName evidence="2">(diamondback moth) hypothetical protein</fullName>
    </submittedName>
</protein>
<comment type="caution">
    <text evidence="2">The sequence shown here is derived from an EMBL/GenBank/DDBJ whole genome shotgun (WGS) entry which is preliminary data.</text>
</comment>
<dbReference type="AlphaFoldDB" id="A0A8S4G1C9"/>
<feature type="compositionally biased region" description="Basic and acidic residues" evidence="1">
    <location>
        <begin position="73"/>
        <end position="82"/>
    </location>
</feature>
<proteinExistence type="predicted"/>
<dbReference type="Proteomes" id="UP000653454">
    <property type="component" value="Unassembled WGS sequence"/>
</dbReference>